<gene>
    <name evidence="1" type="ORF">A2754_00595</name>
</gene>
<evidence type="ECO:0000313" key="1">
    <source>
        <dbReference type="EMBL" id="OGH69159.1"/>
    </source>
</evidence>
<sequence>MFMSEIEHGMPPGAAEWKAEAAAKKSLFDKQGRVKDENIAHAMAAEEDKGRKRRWFGLRGPSDSDLKKAQADALDVGIGEYIESKAKPALSYLLEKFTEKLERSDFRLEKRDGLSIRIGFSKNKPLGKEWGMEVLAGLTVVLSGDEATIHVDCGVPDAEGRENRISFTTKDCSSAELDKVIDVVTKELEYLSEFEQHVEKTHNYLFEHLSEKLRRSPVTIREHKFGILSGWGIMLELPDENKLEEKNASDYVQLNVIVRLNNDHEITLAVDDRKPAGAERLGYYVLKDFSPSKLDAIIDFIATEFDNLTGQGEDTKKQRQLPPKIR</sequence>
<organism evidence="1 2">
    <name type="scientific">Candidatus Magasanikbacteria bacterium RIFCSPHIGHO2_01_FULL_47_8</name>
    <dbReference type="NCBI Taxonomy" id="1798673"/>
    <lineage>
        <taxon>Bacteria</taxon>
        <taxon>Candidatus Magasanikiibacteriota</taxon>
    </lineage>
</organism>
<dbReference type="EMBL" id="MFPU01000063">
    <property type="protein sequence ID" value="OGH69159.1"/>
    <property type="molecule type" value="Genomic_DNA"/>
</dbReference>
<name>A0A1F6MC14_9BACT</name>
<accession>A0A1F6MC14</accession>
<dbReference type="Proteomes" id="UP000177953">
    <property type="component" value="Unassembled WGS sequence"/>
</dbReference>
<proteinExistence type="predicted"/>
<dbReference type="AlphaFoldDB" id="A0A1F6MC14"/>
<evidence type="ECO:0000313" key="2">
    <source>
        <dbReference type="Proteomes" id="UP000177953"/>
    </source>
</evidence>
<protein>
    <submittedName>
        <fullName evidence="1">Uncharacterized protein</fullName>
    </submittedName>
</protein>
<reference evidence="1 2" key="1">
    <citation type="journal article" date="2016" name="Nat. Commun.">
        <title>Thousands of microbial genomes shed light on interconnected biogeochemical processes in an aquifer system.</title>
        <authorList>
            <person name="Anantharaman K."/>
            <person name="Brown C.T."/>
            <person name="Hug L.A."/>
            <person name="Sharon I."/>
            <person name="Castelle C.J."/>
            <person name="Probst A.J."/>
            <person name="Thomas B.C."/>
            <person name="Singh A."/>
            <person name="Wilkins M.J."/>
            <person name="Karaoz U."/>
            <person name="Brodie E.L."/>
            <person name="Williams K.H."/>
            <person name="Hubbard S.S."/>
            <person name="Banfield J.F."/>
        </authorList>
    </citation>
    <scope>NUCLEOTIDE SEQUENCE [LARGE SCALE GENOMIC DNA]</scope>
</reference>
<comment type="caution">
    <text evidence="1">The sequence shown here is derived from an EMBL/GenBank/DDBJ whole genome shotgun (WGS) entry which is preliminary data.</text>
</comment>